<feature type="transmembrane region" description="Helical" evidence="5">
    <location>
        <begin position="36"/>
        <end position="61"/>
    </location>
</feature>
<gene>
    <name evidence="6" type="ORF">SAMN02745823_02940</name>
</gene>
<evidence type="ECO:0000256" key="5">
    <source>
        <dbReference type="SAM" id="Phobius"/>
    </source>
</evidence>
<evidence type="ECO:0000313" key="6">
    <source>
        <dbReference type="EMBL" id="SHI16517.1"/>
    </source>
</evidence>
<dbReference type="Gene3D" id="1.10.287.470">
    <property type="entry name" value="Helix hairpin bin"/>
    <property type="match status" value="1"/>
</dbReference>
<evidence type="ECO:0000256" key="1">
    <source>
        <dbReference type="ARBA" id="ARBA00004196"/>
    </source>
</evidence>
<accession>A0A1M5YWU2</accession>
<keyword evidence="5" id="KW-0812">Transmembrane</keyword>
<dbReference type="Gene3D" id="2.40.30.170">
    <property type="match status" value="2"/>
</dbReference>
<dbReference type="Proteomes" id="UP000183995">
    <property type="component" value="Unassembled WGS sequence"/>
</dbReference>
<dbReference type="SUPFAM" id="SSF111369">
    <property type="entry name" value="HlyD-like secretion proteins"/>
    <property type="match status" value="2"/>
</dbReference>
<dbReference type="OrthoDB" id="1732982at2"/>
<keyword evidence="5" id="KW-1133">Transmembrane helix</keyword>
<keyword evidence="7" id="KW-1185">Reference proteome</keyword>
<dbReference type="Gene3D" id="2.40.420.20">
    <property type="match status" value="1"/>
</dbReference>
<dbReference type="RefSeq" id="WP_073080492.1">
    <property type="nucleotide sequence ID" value="NZ_FQXV01000011.1"/>
</dbReference>
<evidence type="ECO:0000256" key="4">
    <source>
        <dbReference type="SAM" id="MobiDB-lite"/>
    </source>
</evidence>
<keyword evidence="2 3" id="KW-0175">Coiled coil</keyword>
<dbReference type="InterPro" id="IPR050465">
    <property type="entry name" value="UPF0194_transport"/>
</dbReference>
<dbReference type="Gene3D" id="2.40.50.100">
    <property type="match status" value="1"/>
</dbReference>
<dbReference type="AlphaFoldDB" id="A0A1M5YWU2"/>
<organism evidence="6 7">
    <name type="scientific">Sporobacter termitidis DSM 10068</name>
    <dbReference type="NCBI Taxonomy" id="1123282"/>
    <lineage>
        <taxon>Bacteria</taxon>
        <taxon>Bacillati</taxon>
        <taxon>Bacillota</taxon>
        <taxon>Clostridia</taxon>
        <taxon>Eubacteriales</taxon>
        <taxon>Oscillospiraceae</taxon>
        <taxon>Sporobacter</taxon>
    </lineage>
</organism>
<dbReference type="STRING" id="1123282.SAMN02745823_02940"/>
<feature type="coiled-coil region" evidence="3">
    <location>
        <begin position="324"/>
        <end position="358"/>
    </location>
</feature>
<sequence length="569" mass="60484">MDEQTSAAVLEEKPAAEAPKPAAEPPKKKRRKKKKAVKVIITVAVILVVLGGVAFGMYALFHKDKTENKVMTDTVMRGSIQSTVTGSGVTKAKDSATITLSSGGTVLDVYVKDGDMVMEGDPLYSIDSTEALAAVDTAQKTVDNYQKQLKGLNNAYQYLTVTADFSGTLIDTTKIKVGDAVASGTKIATLVDDSKMKLVLYFSYAYQNDIKKGQTAAVSVPSTMNQLNGTVSEINYVKKVTAEGSKLFQVVITVDNPGALTADMGASATLAGANGETIYPYEAGKLEWNRSSDIVTKAGGDANLVHLLDYDQVSAGETLLRMDAEDNDDQVASLENQLKSAQDALQKAQDNLKNFNAVSPMSGTVLSCSLVPGEKVESGRVAISIADTSIMTVEAQIDEINVSYVKTGMPVMINQWSKNGQESFTGIVESVSLEGKFENGVSFFPAIVRVDNMDGRLLTGMYVDYSLVASQSDNTLMVPVQAVRYTESGACLFIQADQKPDNALDTSTLGIEVPEGFYAVPVTVGLSDNSSAEIISGVEEGAVIFTQFMTDNGNSSMMNGGTSIAIARG</sequence>
<dbReference type="PANTHER" id="PTHR32347">
    <property type="entry name" value="EFFLUX SYSTEM COMPONENT YKNX-RELATED"/>
    <property type="match status" value="1"/>
</dbReference>
<keyword evidence="5" id="KW-0472">Membrane</keyword>
<evidence type="ECO:0000256" key="2">
    <source>
        <dbReference type="ARBA" id="ARBA00023054"/>
    </source>
</evidence>
<reference evidence="6 7" key="1">
    <citation type="submission" date="2016-11" db="EMBL/GenBank/DDBJ databases">
        <authorList>
            <person name="Jaros S."/>
            <person name="Januszkiewicz K."/>
            <person name="Wedrychowicz H."/>
        </authorList>
    </citation>
    <scope>NUCLEOTIDE SEQUENCE [LARGE SCALE GENOMIC DNA]</scope>
    <source>
        <strain evidence="6 7">DSM 10068</strain>
    </source>
</reference>
<comment type="subcellular location">
    <subcellularLocation>
        <location evidence="1">Cell envelope</location>
    </subcellularLocation>
</comment>
<dbReference type="EMBL" id="FQXV01000011">
    <property type="protein sequence ID" value="SHI16517.1"/>
    <property type="molecule type" value="Genomic_DNA"/>
</dbReference>
<protein>
    <submittedName>
        <fullName evidence="6">Barrel-sandwich domain of CusB or HlyD membrane-fusion</fullName>
    </submittedName>
</protein>
<proteinExistence type="predicted"/>
<name>A0A1M5YWU2_9FIRM</name>
<evidence type="ECO:0000256" key="3">
    <source>
        <dbReference type="SAM" id="Coils"/>
    </source>
</evidence>
<evidence type="ECO:0000313" key="7">
    <source>
        <dbReference type="Proteomes" id="UP000183995"/>
    </source>
</evidence>
<feature type="region of interest" description="Disordered" evidence="4">
    <location>
        <begin position="1"/>
        <end position="31"/>
    </location>
</feature>
<dbReference type="GO" id="GO:0030313">
    <property type="term" value="C:cell envelope"/>
    <property type="evidence" value="ECO:0007669"/>
    <property type="project" value="UniProtKB-SubCell"/>
</dbReference>